<organism evidence="1 2">
    <name type="scientific">Cyclobacterium plantarum</name>
    <dbReference type="NCBI Taxonomy" id="2716263"/>
    <lineage>
        <taxon>Bacteria</taxon>
        <taxon>Pseudomonadati</taxon>
        <taxon>Bacteroidota</taxon>
        <taxon>Cytophagia</taxon>
        <taxon>Cytophagales</taxon>
        <taxon>Cyclobacteriaceae</taxon>
        <taxon>Cyclobacterium</taxon>
    </lineage>
</organism>
<evidence type="ECO:0000313" key="1">
    <source>
        <dbReference type="EMBL" id="NHE58720.1"/>
    </source>
</evidence>
<sequence length="179" mass="19477">MKSFFLLIFVLSLGIGDLFSQHLSSAEGKSSLGLGIGLPYGGFGTQISYNTANNVNAFLGLGYNLTGIGVNGGLKLIVPSKKDYEFYFTGMYGYNAVIVMKGAKEMNGTFGGPSFGSGLKINSLVQPGAFWDIGLLVPLRSASYKARLEEIEQSPYMHVNSKPWPVLFYLAYHFPLSKY</sequence>
<keyword evidence="2" id="KW-1185">Reference proteome</keyword>
<name>A0ABX0HBH8_9BACT</name>
<protein>
    <recommendedName>
        <fullName evidence="3">Outer membrane protein beta-barrel domain-containing protein</fullName>
    </recommendedName>
</protein>
<proteinExistence type="predicted"/>
<evidence type="ECO:0000313" key="2">
    <source>
        <dbReference type="Proteomes" id="UP000649799"/>
    </source>
</evidence>
<dbReference type="Proteomes" id="UP000649799">
    <property type="component" value="Unassembled WGS sequence"/>
</dbReference>
<evidence type="ECO:0008006" key="3">
    <source>
        <dbReference type="Google" id="ProtNLM"/>
    </source>
</evidence>
<dbReference type="RefSeq" id="WP_166149372.1">
    <property type="nucleotide sequence ID" value="NZ_JAANYN010000008.1"/>
</dbReference>
<comment type="caution">
    <text evidence="1">The sequence shown here is derived from an EMBL/GenBank/DDBJ whole genome shotgun (WGS) entry which is preliminary data.</text>
</comment>
<reference evidence="1 2" key="1">
    <citation type="submission" date="2020-03" db="EMBL/GenBank/DDBJ databases">
        <title>Cyclobacterium plantarum sp. nov., a marine bacterium isolated from a coastal-marine wetland.</title>
        <authorList>
            <person name="Sanchez-Porro C."/>
            <person name="Ventosa A."/>
            <person name="Amoozegar M."/>
        </authorList>
    </citation>
    <scope>NUCLEOTIDE SEQUENCE [LARGE SCALE GENOMIC DNA]</scope>
    <source>
        <strain evidence="1 2">GBPx2</strain>
    </source>
</reference>
<dbReference type="EMBL" id="JAANYN010000008">
    <property type="protein sequence ID" value="NHE58720.1"/>
    <property type="molecule type" value="Genomic_DNA"/>
</dbReference>
<gene>
    <name evidence="1" type="ORF">G9Q97_18065</name>
</gene>
<accession>A0ABX0HBH8</accession>